<accession>W1J5B1</accession>
<dbReference type="EMBL" id="CBXF010000110">
    <property type="protein sequence ID" value="CDL84655.1"/>
    <property type="molecule type" value="Genomic_DNA"/>
</dbReference>
<gene>
    <name evidence="1" type="ORF">XSR1_50059</name>
</gene>
<evidence type="ECO:0000313" key="1">
    <source>
        <dbReference type="EMBL" id="CDL84655.1"/>
    </source>
</evidence>
<reference evidence="1" key="1">
    <citation type="submission" date="2013-11" db="EMBL/GenBank/DDBJ databases">
        <title>Draft genome sequence and annotation of the entomopathogenic bacteria, Xenorhabdus cabanillasi strain JM26 and Xenorhabdus szentirmai strain DSM 16338.</title>
        <authorList>
            <person name="Gualtieri M."/>
            <person name="Ogier J.C."/>
            <person name="Pages S."/>
            <person name="Givaudan A."/>
            <person name="Gaudriault S."/>
        </authorList>
    </citation>
    <scope>NUCLEOTIDE SEQUENCE [LARGE SCALE GENOMIC DNA]</scope>
    <source>
        <strain evidence="1">DSM 16338</strain>
    </source>
</reference>
<name>W1J5B1_9GAMM</name>
<dbReference type="STRING" id="1427518.XSR1_50059"/>
<dbReference type="AlphaFoldDB" id="W1J5B1"/>
<proteinExistence type="predicted"/>
<comment type="caution">
    <text evidence="1">The sequence shown here is derived from an EMBL/GenBank/DDBJ whole genome shotgun (WGS) entry which is preliminary data.</text>
</comment>
<keyword evidence="2" id="KW-1185">Reference proteome</keyword>
<protein>
    <submittedName>
        <fullName evidence="1">Uncharacterized protein</fullName>
    </submittedName>
</protein>
<organism evidence="1 2">
    <name type="scientific">Xenorhabdus szentirmaii DSM 16338</name>
    <dbReference type="NCBI Taxonomy" id="1427518"/>
    <lineage>
        <taxon>Bacteria</taxon>
        <taxon>Pseudomonadati</taxon>
        <taxon>Pseudomonadota</taxon>
        <taxon>Gammaproteobacteria</taxon>
        <taxon>Enterobacterales</taxon>
        <taxon>Morganellaceae</taxon>
        <taxon>Xenorhabdus</taxon>
    </lineage>
</organism>
<dbReference type="Proteomes" id="UP000019202">
    <property type="component" value="Unassembled WGS sequence"/>
</dbReference>
<evidence type="ECO:0000313" key="2">
    <source>
        <dbReference type="Proteomes" id="UP000019202"/>
    </source>
</evidence>
<sequence length="62" mass="7249">MIQTGDKIWFLARTESGFELQYLPIDGAAFRQLTWNTAVDKNFHYLLDSEKEHWKATSINSD</sequence>